<evidence type="ECO:0000313" key="2">
    <source>
        <dbReference type="Proteomes" id="UP000442695"/>
    </source>
</evidence>
<dbReference type="RefSeq" id="WP_156858670.1">
    <property type="nucleotide sequence ID" value="NZ_WOWR01000005.1"/>
</dbReference>
<reference evidence="1 2" key="1">
    <citation type="submission" date="2019-12" db="EMBL/GenBank/DDBJ databases">
        <authorList>
            <person name="Woiski C."/>
        </authorList>
    </citation>
    <scope>NUCLEOTIDE SEQUENCE [LARGE SCALE GENOMIC DNA]</scope>
    <source>
        <strain evidence="1 2">BOE100</strain>
    </source>
</reference>
<dbReference type="AlphaFoldDB" id="A0A7V8EJ34"/>
<protein>
    <submittedName>
        <fullName evidence="1">Uncharacterized protein</fullName>
    </submittedName>
</protein>
<dbReference type="Proteomes" id="UP000442695">
    <property type="component" value="Unassembled WGS sequence"/>
</dbReference>
<gene>
    <name evidence="1" type="ORF">GN299_06705</name>
</gene>
<evidence type="ECO:0000313" key="1">
    <source>
        <dbReference type="EMBL" id="KAF0255776.1"/>
    </source>
</evidence>
<organism evidence="1 2">
    <name type="scientific">Pseudomonas putida</name>
    <name type="common">Arthrobacter siderocapsulatus</name>
    <dbReference type="NCBI Taxonomy" id="303"/>
    <lineage>
        <taxon>Bacteria</taxon>
        <taxon>Pseudomonadati</taxon>
        <taxon>Pseudomonadota</taxon>
        <taxon>Gammaproteobacteria</taxon>
        <taxon>Pseudomonadales</taxon>
        <taxon>Pseudomonadaceae</taxon>
        <taxon>Pseudomonas</taxon>
    </lineage>
</organism>
<dbReference type="EMBL" id="WOWR01000005">
    <property type="protein sequence ID" value="KAF0255776.1"/>
    <property type="molecule type" value="Genomic_DNA"/>
</dbReference>
<comment type="caution">
    <text evidence="1">The sequence shown here is derived from an EMBL/GenBank/DDBJ whole genome shotgun (WGS) entry which is preliminary data.</text>
</comment>
<accession>A0A7V8EJ34</accession>
<proteinExistence type="predicted"/>
<name>A0A7V8EJ34_PSEPU</name>
<sequence length="136" mass="14990">MNLNPSPRPGLVAGAQFLYQGNTFRLNTFLCEMPKKPVEHELLAGLFDEWEAEEAAKLPPGMRRIKLQTCLPGDATFVSGSGTAGCVAPIEDIELVGFVDWTDKQLAEHHEKALREGREGRYVGAVLRPITQTEVV</sequence>